<dbReference type="GeneID" id="13302244"/>
<dbReference type="Pfam" id="PF01344">
    <property type="entry name" value="Kelch_1"/>
    <property type="match status" value="1"/>
</dbReference>
<organism evidence="1 2">
    <name type="scientific">Pyrococcus furiosus (strain ATCC 43587 / DSM 3638 / JCM 8422 / Vc1)</name>
    <dbReference type="NCBI Taxonomy" id="186497"/>
    <lineage>
        <taxon>Archaea</taxon>
        <taxon>Methanobacteriati</taxon>
        <taxon>Methanobacteriota</taxon>
        <taxon>Thermococci</taxon>
        <taxon>Thermococcales</taxon>
        <taxon>Thermococcaceae</taxon>
        <taxon>Pyrococcus</taxon>
    </lineage>
</organism>
<sequence>MKRGLFLTLFFLLILGIAGHWAWNSFGSKPNSMQVTNNIELIEIDHDVLIGLGNGFFVKVDNSTFMMSLKVLVKGEQVEHRVYRLKNGKSELVGKLDVPFVVDVPALWIDNEVLLFGGMNPGNITLVPVVYAYNPENGSMREFAEMPFRDYDQLSLLWDGSKAYLFVRFLNGNLSAYSFDPYAKKFQCLDLGFPEGFVFPGTSKYAAVWYKGKGYFVHGDRIAVFDPSSKNLVWAQVRLPDKYWARTAVATDRGIYIFGGFDDNVNFSRNIYLFVPENNTLTRVGTLPYPLGQAPGGWDGRRIYIVGGRGPGPNKYIVIFTPKG</sequence>
<gene>
    <name evidence="1" type="ORF">PFDSM3638_02155</name>
</gene>
<protein>
    <submittedName>
        <fullName evidence="1">Galactose oxidase</fullName>
    </submittedName>
</protein>
<evidence type="ECO:0000313" key="1">
    <source>
        <dbReference type="EMBL" id="QEK78149.1"/>
    </source>
</evidence>
<dbReference type="InterPro" id="IPR015915">
    <property type="entry name" value="Kelch-typ_b-propeller"/>
</dbReference>
<dbReference type="InterPro" id="IPR006652">
    <property type="entry name" value="Kelch_1"/>
</dbReference>
<accession>A0A5C0XN60</accession>
<dbReference type="RefSeq" id="WP_011011552.1">
    <property type="nucleotide sequence ID" value="NC_003413.1"/>
</dbReference>
<dbReference type="EMBL" id="CP023154">
    <property type="protein sequence ID" value="QEK78149.1"/>
    <property type="molecule type" value="Genomic_DNA"/>
</dbReference>
<dbReference type="SMR" id="A0A5C0XN60"/>
<evidence type="ECO:0000313" key="2">
    <source>
        <dbReference type="Proteomes" id="UP000324354"/>
    </source>
</evidence>
<dbReference type="KEGG" id="pfu:PF0436"/>
<dbReference type="Proteomes" id="UP000324354">
    <property type="component" value="Chromosome"/>
</dbReference>
<reference evidence="1 2" key="1">
    <citation type="submission" date="2017-08" db="EMBL/GenBank/DDBJ databases">
        <title>Resequencing and Reannotation of the genome of Pyrococcus furiosus type strain DSM3638.</title>
        <authorList>
            <person name="Reichelt R.M."/>
            <person name="Bunk B."/>
        </authorList>
    </citation>
    <scope>NUCLEOTIDE SEQUENCE [LARGE SCALE GENOMIC DNA]</scope>
    <source>
        <strain evidence="1 2">DSM 3638</strain>
    </source>
</reference>
<dbReference type="SUPFAM" id="SSF117281">
    <property type="entry name" value="Kelch motif"/>
    <property type="match status" value="1"/>
</dbReference>
<name>A0A5C0XN60_PYRFU</name>
<dbReference type="AlphaFoldDB" id="A0A5C0XN60"/>
<dbReference type="Gene3D" id="2.120.10.80">
    <property type="entry name" value="Kelch-type beta propeller"/>
    <property type="match status" value="1"/>
</dbReference>
<dbReference type="OrthoDB" id="103428at2157"/>
<proteinExistence type="predicted"/>
<dbReference type="GeneID" id="41712234"/>